<feature type="domain" description="Calcineurin-like phosphoesterase" evidence="3">
    <location>
        <begin position="3"/>
        <end position="145"/>
    </location>
</feature>
<dbReference type="EMBL" id="JAMQKB010000003">
    <property type="protein sequence ID" value="MDC3423917.1"/>
    <property type="molecule type" value="Genomic_DNA"/>
</dbReference>
<dbReference type="Pfam" id="PF12850">
    <property type="entry name" value="Metallophos_2"/>
    <property type="match status" value="1"/>
</dbReference>
<evidence type="ECO:0000313" key="4">
    <source>
        <dbReference type="EMBL" id="MDC3423917.1"/>
    </source>
</evidence>
<name>A0A9X3WQ91_9BACI</name>
<dbReference type="PANTHER" id="PTHR11124">
    <property type="entry name" value="VACUOLAR SORTING PROTEIN VPS29"/>
    <property type="match status" value="1"/>
</dbReference>
<dbReference type="InterPro" id="IPR041802">
    <property type="entry name" value="MPP_YfcE"/>
</dbReference>
<evidence type="ECO:0000313" key="5">
    <source>
        <dbReference type="Proteomes" id="UP001145050"/>
    </source>
</evidence>
<dbReference type="SUPFAM" id="SSF56300">
    <property type="entry name" value="Metallo-dependent phosphatases"/>
    <property type="match status" value="1"/>
</dbReference>
<dbReference type="AlphaFoldDB" id="A0A9X3WQ91"/>
<keyword evidence="2" id="KW-0479">Metal-binding</keyword>
<comment type="caution">
    <text evidence="4">The sequence shown here is derived from an EMBL/GenBank/DDBJ whole genome shotgun (WGS) entry which is preliminary data.</text>
</comment>
<dbReference type="InterPro" id="IPR024654">
    <property type="entry name" value="Calcineurin-like_PHP_lpxH"/>
</dbReference>
<sequence length="172" mass="19419">MSKVLIMSDSHGLTDDINRIRERHVNEVDGMIHCGDSELDNDSDALYGFHVVAGNCDFDPAFKNEIVFNMNDRRFLVTHGHLHNVKTTLMSLYDRAEQLGAAIVCYGHTHAAGTERIKDCIFINPGSVRLPRGRKEKTYAIASWSDSHTFTVDYFTTNGESVEELSFQTTFE</sequence>
<gene>
    <name evidence="4" type="ORF">NC797_05275</name>
</gene>
<proteinExistence type="inferred from homology"/>
<dbReference type="EC" id="3.1.4.-" evidence="2"/>
<comment type="similarity">
    <text evidence="1 2">Belongs to the metallophosphoesterase superfamily. YfcE family.</text>
</comment>
<organism evidence="4 5">
    <name type="scientific">Terrihalobacillus insolitus</name>
    <dbReference type="NCBI Taxonomy" id="2950438"/>
    <lineage>
        <taxon>Bacteria</taxon>
        <taxon>Bacillati</taxon>
        <taxon>Bacillota</taxon>
        <taxon>Bacilli</taxon>
        <taxon>Bacillales</taxon>
        <taxon>Bacillaceae</taxon>
        <taxon>Terrihalobacillus</taxon>
    </lineage>
</organism>
<dbReference type="GO" id="GO:0046872">
    <property type="term" value="F:metal ion binding"/>
    <property type="evidence" value="ECO:0007669"/>
    <property type="project" value="UniProtKB-KW"/>
</dbReference>
<evidence type="ECO:0000259" key="3">
    <source>
        <dbReference type="Pfam" id="PF12850"/>
    </source>
</evidence>
<dbReference type="InterPro" id="IPR029052">
    <property type="entry name" value="Metallo-depent_PP-like"/>
</dbReference>
<dbReference type="InterPro" id="IPR000979">
    <property type="entry name" value="Phosphodiesterase_MJ0936/Vps29"/>
</dbReference>
<dbReference type="GO" id="GO:0016787">
    <property type="term" value="F:hydrolase activity"/>
    <property type="evidence" value="ECO:0007669"/>
    <property type="project" value="UniProtKB-UniRule"/>
</dbReference>
<dbReference type="CDD" id="cd00841">
    <property type="entry name" value="MPP_YfcE"/>
    <property type="match status" value="1"/>
</dbReference>
<evidence type="ECO:0000256" key="2">
    <source>
        <dbReference type="RuleBase" id="RU362039"/>
    </source>
</evidence>
<accession>A0A9X3WQ91</accession>
<dbReference type="Proteomes" id="UP001145050">
    <property type="component" value="Unassembled WGS sequence"/>
</dbReference>
<evidence type="ECO:0000256" key="1">
    <source>
        <dbReference type="ARBA" id="ARBA00008950"/>
    </source>
</evidence>
<dbReference type="RefSeq" id="WP_272435698.1">
    <property type="nucleotide sequence ID" value="NZ_JAMQKB010000003.1"/>
</dbReference>
<dbReference type="NCBIfam" id="TIGR00040">
    <property type="entry name" value="yfcE"/>
    <property type="match status" value="1"/>
</dbReference>
<comment type="cofactor">
    <cofactor evidence="2">
        <name>a divalent metal cation</name>
        <dbReference type="ChEBI" id="CHEBI:60240"/>
    </cofactor>
</comment>
<protein>
    <recommendedName>
        <fullName evidence="2">Phosphoesterase</fullName>
        <ecNumber evidence="2">3.1.4.-</ecNumber>
    </recommendedName>
</protein>
<keyword evidence="5" id="KW-1185">Reference proteome</keyword>
<dbReference type="Gene3D" id="3.60.21.10">
    <property type="match status" value="1"/>
</dbReference>
<reference evidence="4" key="1">
    <citation type="submission" date="2022-06" db="EMBL/GenBank/DDBJ databases">
        <title>Aquibacillus sp. a new bacterium isolated from soil saline samples.</title>
        <authorList>
            <person name="Galisteo C."/>
            <person name="De La Haba R."/>
            <person name="Sanchez-Porro C."/>
            <person name="Ventosa A."/>
        </authorList>
    </citation>
    <scope>NUCLEOTIDE SEQUENCE</scope>
    <source>
        <strain evidence="4">3ASR75-11</strain>
    </source>
</reference>